<dbReference type="InterPro" id="IPR027417">
    <property type="entry name" value="P-loop_NTPase"/>
</dbReference>
<keyword evidence="1" id="KW-0175">Coiled coil</keyword>
<name>A0A517QK34_9PLAN</name>
<dbReference type="SUPFAM" id="SSF52540">
    <property type="entry name" value="P-loop containing nucleoside triphosphate hydrolases"/>
    <property type="match status" value="1"/>
</dbReference>
<accession>A0A517QK34</accession>
<dbReference type="RefSeq" id="WP_145196982.1">
    <property type="nucleotide sequence ID" value="NZ_CP036267.1"/>
</dbReference>
<dbReference type="Pfam" id="PF13555">
    <property type="entry name" value="AAA_29"/>
    <property type="match status" value="1"/>
</dbReference>
<organism evidence="2 3">
    <name type="scientific">Thalassoglobus polymorphus</name>
    <dbReference type="NCBI Taxonomy" id="2527994"/>
    <lineage>
        <taxon>Bacteria</taxon>
        <taxon>Pseudomonadati</taxon>
        <taxon>Planctomycetota</taxon>
        <taxon>Planctomycetia</taxon>
        <taxon>Planctomycetales</taxon>
        <taxon>Planctomycetaceae</taxon>
        <taxon>Thalassoglobus</taxon>
    </lineage>
</organism>
<proteinExistence type="predicted"/>
<keyword evidence="3" id="KW-1185">Reference proteome</keyword>
<dbReference type="PANTHER" id="PTHR32182">
    <property type="entry name" value="DNA REPLICATION AND REPAIR PROTEIN RECF"/>
    <property type="match status" value="1"/>
</dbReference>
<reference evidence="2 3" key="1">
    <citation type="submission" date="2019-02" db="EMBL/GenBank/DDBJ databases">
        <title>Deep-cultivation of Planctomycetes and their phenomic and genomic characterization uncovers novel biology.</title>
        <authorList>
            <person name="Wiegand S."/>
            <person name="Jogler M."/>
            <person name="Boedeker C."/>
            <person name="Pinto D."/>
            <person name="Vollmers J."/>
            <person name="Rivas-Marin E."/>
            <person name="Kohn T."/>
            <person name="Peeters S.H."/>
            <person name="Heuer A."/>
            <person name="Rast P."/>
            <person name="Oberbeckmann S."/>
            <person name="Bunk B."/>
            <person name="Jeske O."/>
            <person name="Meyerdierks A."/>
            <person name="Storesund J.E."/>
            <person name="Kallscheuer N."/>
            <person name="Luecker S."/>
            <person name="Lage O.M."/>
            <person name="Pohl T."/>
            <person name="Merkel B.J."/>
            <person name="Hornburger P."/>
            <person name="Mueller R.-W."/>
            <person name="Bruemmer F."/>
            <person name="Labrenz M."/>
            <person name="Spormann A.M."/>
            <person name="Op den Camp H."/>
            <person name="Overmann J."/>
            <person name="Amann R."/>
            <person name="Jetten M.S.M."/>
            <person name="Mascher T."/>
            <person name="Medema M.H."/>
            <person name="Devos D.P."/>
            <person name="Kaster A.-K."/>
            <person name="Ovreas L."/>
            <person name="Rohde M."/>
            <person name="Galperin M.Y."/>
            <person name="Jogler C."/>
        </authorList>
    </citation>
    <scope>NUCLEOTIDE SEQUENCE [LARGE SCALE GENOMIC DNA]</scope>
    <source>
        <strain evidence="2 3">Mal48</strain>
    </source>
</reference>
<sequence>MKRANTLFNKTDFASVNFSQTSGFRLKRLELLNWGTFDQQVHTVSPEGQSTLLVGQNGSGKSTLVDAILTLLVKPGVRNFNVAAGAKKRERTERTYFEGAFDRNADGDSDGIKTRCLRPKKKHYSVILACFQNGVDDAAFSLAQVLYWNGQKVDKIYCFSDGDRTITGDFSQLDSSDGILKAIKDRDFKATKTFTEYEGWFRKITKVKKKAMDVFNQTVAVKDIENLNEFIRNHMLEPQNWSERLEALLAHFTQLNEAHACLVKVRDQEALLAPVARHGQEYARVNGQLEKAVSKSQGLDAFFAQKAIEVFEPALERFQQSLVEVRKRKQSLKEELNAVEEEQRRIKNEIEHEGGDRLKTIPLLIETATSELKRKQERHDQYQQALNRTGLTQIVSCETDFQDVHQLIPEQHRQLDTALKENEEKKNDLIVHRAQIRNERNELVVELESLDRQKGNLPEWSISLRENICQELGLSEKELPFAAELIAVQEKEQDWESSIEKVLHSFGLSLLVPDRYYHMVSRHVEQTKLTARGRGQRLIYLRINEHVTSRETTNQQSNSMLSKLRYKDGHALLPWLKAELASRFDYRCCETIEELQQASGLAMTSSRHVKTGSKRHDKDDREQLLNRRNFILGWDNKEKRQRISAKIAELNVTEQQLSQYLADIDADLVAIRTRIHAWNDLRAFGHYSEIDWQQHQQNIVDLEAEKKSIEENSDAIQYLREQAAKLASKRIGLETQREGAIRDESRLEQSIQDAERLIFNAQNAIDDFKKEDVWEQFRFTFDELESSVDENSLTIEELLKTQDSLRKTLDKEQIRLRKKLDPIAGQLTLAMSKFTKKFSKEADLLPQVAYLDSFLGLRQRIIDEDLPRHTDRFKERLNDTVTREIGLFRAALEKERRNIEDKIETLNLSLRQLDFREGTYIQLEPNRVNNHEIIEFQRQLRECVEGSFEDSAEANEARFVRIQKLVLKLQDEGHRRWRDKVVDVRNWFDFLANVIDESTLQQVSSYDDSTGQSGGEKAKLAFTILVAAIAFQYDLDPSEPDEQRFRFVVVDEMFSKVDDQHAEYALKLFRQFGLQLLIVAPLDAKACVTQPFVGSYLHVTKKNNRSEVFQMTAKEFAHYVDAADGARIGNSQNRTER</sequence>
<dbReference type="CDD" id="cd00267">
    <property type="entry name" value="ABC_ATPase"/>
    <property type="match status" value="1"/>
</dbReference>
<feature type="coiled-coil region" evidence="1">
    <location>
        <begin position="737"/>
        <end position="771"/>
    </location>
</feature>
<feature type="coiled-coil region" evidence="1">
    <location>
        <begin position="315"/>
        <end position="385"/>
    </location>
</feature>
<dbReference type="GO" id="GO:0000731">
    <property type="term" value="P:DNA synthesis involved in DNA repair"/>
    <property type="evidence" value="ECO:0007669"/>
    <property type="project" value="TreeGrafter"/>
</dbReference>
<evidence type="ECO:0000313" key="2">
    <source>
        <dbReference type="EMBL" id="QDT32001.1"/>
    </source>
</evidence>
<evidence type="ECO:0000313" key="3">
    <source>
        <dbReference type="Proteomes" id="UP000315724"/>
    </source>
</evidence>
<feature type="coiled-coil region" evidence="1">
    <location>
        <begin position="419"/>
        <end position="453"/>
    </location>
</feature>
<dbReference type="AlphaFoldDB" id="A0A517QK34"/>
<dbReference type="Pfam" id="PF13558">
    <property type="entry name" value="SbcC_Walker_B"/>
    <property type="match status" value="1"/>
</dbReference>
<gene>
    <name evidence="2" type="ORF">Mal48_12400</name>
</gene>
<dbReference type="Proteomes" id="UP000315724">
    <property type="component" value="Chromosome"/>
</dbReference>
<dbReference type="EMBL" id="CP036267">
    <property type="protein sequence ID" value="QDT32001.1"/>
    <property type="molecule type" value="Genomic_DNA"/>
</dbReference>
<evidence type="ECO:0000256" key="1">
    <source>
        <dbReference type="SAM" id="Coils"/>
    </source>
</evidence>
<dbReference type="KEGG" id="tpol:Mal48_12400"/>
<dbReference type="PANTHER" id="PTHR32182:SF0">
    <property type="entry name" value="DNA REPLICATION AND REPAIR PROTEIN RECF"/>
    <property type="match status" value="1"/>
</dbReference>
<dbReference type="OrthoDB" id="174137at2"/>
<protein>
    <submittedName>
        <fullName evidence="2">Chromosome segregation protein</fullName>
    </submittedName>
</protein>
<dbReference type="GO" id="GO:0006302">
    <property type="term" value="P:double-strand break repair"/>
    <property type="evidence" value="ECO:0007669"/>
    <property type="project" value="TreeGrafter"/>
</dbReference>
<dbReference type="Gene3D" id="3.40.50.300">
    <property type="entry name" value="P-loop containing nucleotide triphosphate hydrolases"/>
    <property type="match status" value="1"/>
</dbReference>